<organism evidence="3 4">
    <name type="scientific">Vigna mungo</name>
    <name type="common">Black gram</name>
    <name type="synonym">Phaseolus mungo</name>
    <dbReference type="NCBI Taxonomy" id="3915"/>
    <lineage>
        <taxon>Eukaryota</taxon>
        <taxon>Viridiplantae</taxon>
        <taxon>Streptophyta</taxon>
        <taxon>Embryophyta</taxon>
        <taxon>Tracheophyta</taxon>
        <taxon>Spermatophyta</taxon>
        <taxon>Magnoliopsida</taxon>
        <taxon>eudicotyledons</taxon>
        <taxon>Gunneridae</taxon>
        <taxon>Pentapetalae</taxon>
        <taxon>rosids</taxon>
        <taxon>fabids</taxon>
        <taxon>Fabales</taxon>
        <taxon>Fabaceae</taxon>
        <taxon>Papilionoideae</taxon>
        <taxon>50 kb inversion clade</taxon>
        <taxon>NPAAA clade</taxon>
        <taxon>indigoferoid/millettioid clade</taxon>
        <taxon>Phaseoleae</taxon>
        <taxon>Vigna</taxon>
    </lineage>
</organism>
<dbReference type="SUPFAM" id="SSF53098">
    <property type="entry name" value="Ribonuclease H-like"/>
    <property type="match status" value="1"/>
</dbReference>
<dbReference type="SUPFAM" id="SSF54160">
    <property type="entry name" value="Chromo domain-like"/>
    <property type="match status" value="1"/>
</dbReference>
<evidence type="ECO:0000259" key="2">
    <source>
        <dbReference type="PROSITE" id="PS50994"/>
    </source>
</evidence>
<feature type="region of interest" description="Disordered" evidence="1">
    <location>
        <begin position="376"/>
        <end position="414"/>
    </location>
</feature>
<accession>A0AAQ3RUV4</accession>
<dbReference type="Gene3D" id="3.30.420.10">
    <property type="entry name" value="Ribonuclease H-like superfamily/Ribonuclease H"/>
    <property type="match status" value="1"/>
</dbReference>
<dbReference type="GO" id="GO:0003676">
    <property type="term" value="F:nucleic acid binding"/>
    <property type="evidence" value="ECO:0007669"/>
    <property type="project" value="InterPro"/>
</dbReference>
<feature type="non-terminal residue" evidence="3">
    <location>
        <position position="1"/>
    </location>
</feature>
<name>A0AAQ3RUV4_VIGMU</name>
<dbReference type="InterPro" id="IPR036397">
    <property type="entry name" value="RNaseH_sf"/>
</dbReference>
<dbReference type="GO" id="GO:0015074">
    <property type="term" value="P:DNA integration"/>
    <property type="evidence" value="ECO:0007669"/>
    <property type="project" value="InterPro"/>
</dbReference>
<sequence>PPGLLQPIPPPSRCWEDLSLDFIIGLPPYQGQSTILVVVDRFSKGAHFVTLPRSFSAAKVAELFVNMVAKLHGLPCSMISDRDTIFLSQFWRELFCLSGTKLRMSTAYHPQTDGQTEVANNVLQQYLRCFVHHRPSSWGKFLPWAEWCFNTTKNASTGFTPFEVMFGHPPPSIPHLLNIDTSNAAAQFEISSRDIILQKLQSNLKKAQDTMKRWADLHRRDLQFSIGDWVYVRLRPRRQHSVTGPYLGKLQKRFFGPFKILEKIGEVAYKLELPASAQIHNVFHVSLLRQHHRPIPSPPPLNLPSEIVDNQPVLIPAAILDWKMSEDQDNPQQLVLIHWQGLPLEEASWELWSQIQAQFHLEDKVPLQEGGNVRPIITDEEPQGPTQDHQNIEREELPKRIRRKPTHLNDYVTE</sequence>
<dbReference type="AlphaFoldDB" id="A0AAQ3RUV4"/>
<reference evidence="3 4" key="1">
    <citation type="journal article" date="2023" name="Life. Sci Alliance">
        <title>Evolutionary insights into 3D genome organization and epigenetic landscape of Vigna mungo.</title>
        <authorList>
            <person name="Junaid A."/>
            <person name="Singh B."/>
            <person name="Bhatia S."/>
        </authorList>
    </citation>
    <scope>NUCLEOTIDE SEQUENCE [LARGE SCALE GENOMIC DNA]</scope>
    <source>
        <strain evidence="3">Urdbean</strain>
    </source>
</reference>
<dbReference type="PANTHER" id="PTHR37984">
    <property type="entry name" value="PROTEIN CBG26694"/>
    <property type="match status" value="1"/>
</dbReference>
<feature type="domain" description="Integrase catalytic" evidence="2">
    <location>
        <begin position="6"/>
        <end position="169"/>
    </location>
</feature>
<protein>
    <recommendedName>
        <fullName evidence="2">Integrase catalytic domain-containing protein</fullName>
    </recommendedName>
</protein>
<dbReference type="EMBL" id="CP144695">
    <property type="protein sequence ID" value="WVZ05236.1"/>
    <property type="molecule type" value="Genomic_DNA"/>
</dbReference>
<dbReference type="PANTHER" id="PTHR37984:SF5">
    <property type="entry name" value="PROTEIN NYNRIN-LIKE"/>
    <property type="match status" value="1"/>
</dbReference>
<dbReference type="PROSITE" id="PS50994">
    <property type="entry name" value="INTEGRASE"/>
    <property type="match status" value="1"/>
</dbReference>
<keyword evidence="4" id="KW-1185">Reference proteome</keyword>
<dbReference type="InterPro" id="IPR056924">
    <property type="entry name" value="SH3_Tf2-1"/>
</dbReference>
<feature type="compositionally biased region" description="Basic and acidic residues" evidence="1">
    <location>
        <begin position="390"/>
        <end position="399"/>
    </location>
</feature>
<dbReference type="Proteomes" id="UP001374535">
    <property type="component" value="Chromosome 6"/>
</dbReference>
<evidence type="ECO:0000313" key="3">
    <source>
        <dbReference type="EMBL" id="WVZ05236.1"/>
    </source>
</evidence>
<evidence type="ECO:0000256" key="1">
    <source>
        <dbReference type="SAM" id="MobiDB-lite"/>
    </source>
</evidence>
<dbReference type="InterPro" id="IPR012337">
    <property type="entry name" value="RNaseH-like_sf"/>
</dbReference>
<dbReference type="Pfam" id="PF24626">
    <property type="entry name" value="SH3_Tf2-1"/>
    <property type="match status" value="1"/>
</dbReference>
<gene>
    <name evidence="3" type="ORF">V8G54_018582</name>
</gene>
<proteinExistence type="predicted"/>
<dbReference type="InterPro" id="IPR016197">
    <property type="entry name" value="Chromo-like_dom_sf"/>
</dbReference>
<evidence type="ECO:0000313" key="4">
    <source>
        <dbReference type="Proteomes" id="UP001374535"/>
    </source>
</evidence>
<dbReference type="InterPro" id="IPR001584">
    <property type="entry name" value="Integrase_cat-core"/>
</dbReference>
<dbReference type="InterPro" id="IPR050951">
    <property type="entry name" value="Retrovirus_Pol_polyprotein"/>
</dbReference>